<evidence type="ECO:0000313" key="3">
    <source>
        <dbReference type="EMBL" id="KAK4319611.1"/>
    </source>
</evidence>
<organism evidence="3 5">
    <name type="scientific">Petrolisthes manimaculis</name>
    <dbReference type="NCBI Taxonomy" id="1843537"/>
    <lineage>
        <taxon>Eukaryota</taxon>
        <taxon>Metazoa</taxon>
        <taxon>Ecdysozoa</taxon>
        <taxon>Arthropoda</taxon>
        <taxon>Crustacea</taxon>
        <taxon>Multicrustacea</taxon>
        <taxon>Malacostraca</taxon>
        <taxon>Eumalacostraca</taxon>
        <taxon>Eucarida</taxon>
        <taxon>Decapoda</taxon>
        <taxon>Pleocyemata</taxon>
        <taxon>Anomura</taxon>
        <taxon>Galatheoidea</taxon>
        <taxon>Porcellanidae</taxon>
        <taxon>Petrolisthes</taxon>
    </lineage>
</organism>
<feature type="region of interest" description="Disordered" evidence="1">
    <location>
        <begin position="1"/>
        <end position="49"/>
    </location>
</feature>
<evidence type="ECO:0000313" key="2">
    <source>
        <dbReference type="EMBL" id="KAK4298815.1"/>
    </source>
</evidence>
<dbReference type="EMBL" id="JAWZYT010003361">
    <property type="protein sequence ID" value="KAK4298815.1"/>
    <property type="molecule type" value="Genomic_DNA"/>
</dbReference>
<evidence type="ECO:0000256" key="1">
    <source>
        <dbReference type="SAM" id="MobiDB-lite"/>
    </source>
</evidence>
<keyword evidence="5" id="KW-1185">Reference proteome</keyword>
<evidence type="ECO:0000313" key="4">
    <source>
        <dbReference type="EMBL" id="KAK4325398.1"/>
    </source>
</evidence>
<sequence>MKADSQVPVKAKKKVPIFRPGGTPRSAIPRVPQFHTGIPRFPPSVSAKDTRKCRDVRRLQFDPSIKAAGPSSVSSSVCHRRLGRIDLGVKPLPVTSGFPDF</sequence>
<dbReference type="EMBL" id="JAWZYT010000739">
    <property type="protein sequence ID" value="KAK4319611.1"/>
    <property type="molecule type" value="Genomic_DNA"/>
</dbReference>
<gene>
    <name evidence="4" type="ORF">Pmani_003993</name>
    <name evidence="3" type="ORF">Pmani_009467</name>
    <name evidence="2" type="ORF">Pmani_028863</name>
</gene>
<name>A0AAE1UGP6_9EUCA</name>
<dbReference type="EMBL" id="JAWZYT010000281">
    <property type="protein sequence ID" value="KAK4325398.1"/>
    <property type="molecule type" value="Genomic_DNA"/>
</dbReference>
<dbReference type="Proteomes" id="UP001292094">
    <property type="component" value="Unassembled WGS sequence"/>
</dbReference>
<accession>A0AAE1UGP6</accession>
<reference evidence="3" key="1">
    <citation type="submission" date="2023-11" db="EMBL/GenBank/DDBJ databases">
        <title>Genome assemblies of two species of porcelain crab, Petrolisthes cinctipes and Petrolisthes manimaculis (Anomura: Porcellanidae).</title>
        <authorList>
            <person name="Angst P."/>
        </authorList>
    </citation>
    <scope>NUCLEOTIDE SEQUENCE</scope>
    <source>
        <strain evidence="3">PB745_02</strain>
        <tissue evidence="3">Gill</tissue>
    </source>
</reference>
<comment type="caution">
    <text evidence="3">The sequence shown here is derived from an EMBL/GenBank/DDBJ whole genome shotgun (WGS) entry which is preliminary data.</text>
</comment>
<dbReference type="AlphaFoldDB" id="A0AAE1UGP6"/>
<evidence type="ECO:0000313" key="5">
    <source>
        <dbReference type="Proteomes" id="UP001292094"/>
    </source>
</evidence>
<protein>
    <submittedName>
        <fullName evidence="3">Uncharacterized protein</fullName>
    </submittedName>
</protein>
<proteinExistence type="predicted"/>